<sequence>MTWKEMTRQIMNKYERRKEDGVKKRNSLDGIEDEAVKPKLAVRRGGPESRGPSARGPDRTRDERNS</sequence>
<feature type="compositionally biased region" description="Basic and acidic residues" evidence="1">
    <location>
        <begin position="56"/>
        <end position="66"/>
    </location>
</feature>
<evidence type="ECO:0000313" key="3">
    <source>
        <dbReference type="Proteomes" id="UP001372834"/>
    </source>
</evidence>
<feature type="compositionally biased region" description="Basic and acidic residues" evidence="1">
    <location>
        <begin position="14"/>
        <end position="27"/>
    </location>
</feature>
<feature type="region of interest" description="Disordered" evidence="1">
    <location>
        <begin position="14"/>
        <end position="66"/>
    </location>
</feature>
<proteinExistence type="predicted"/>
<comment type="caution">
    <text evidence="2">The sequence shown here is derived from an EMBL/GenBank/DDBJ whole genome shotgun (WGS) entry which is preliminary data.</text>
</comment>
<evidence type="ECO:0000256" key="1">
    <source>
        <dbReference type="SAM" id="MobiDB-lite"/>
    </source>
</evidence>
<name>A0AAN8P2B5_POLSC</name>
<dbReference type="AlphaFoldDB" id="A0AAN8P2B5"/>
<organism evidence="2 3">
    <name type="scientific">Polyplax serrata</name>
    <name type="common">Common mouse louse</name>
    <dbReference type="NCBI Taxonomy" id="468196"/>
    <lineage>
        <taxon>Eukaryota</taxon>
        <taxon>Metazoa</taxon>
        <taxon>Ecdysozoa</taxon>
        <taxon>Arthropoda</taxon>
        <taxon>Hexapoda</taxon>
        <taxon>Insecta</taxon>
        <taxon>Pterygota</taxon>
        <taxon>Neoptera</taxon>
        <taxon>Paraneoptera</taxon>
        <taxon>Psocodea</taxon>
        <taxon>Troctomorpha</taxon>
        <taxon>Phthiraptera</taxon>
        <taxon>Anoplura</taxon>
        <taxon>Polyplacidae</taxon>
        <taxon>Polyplax</taxon>
    </lineage>
</organism>
<dbReference type="EMBL" id="JAWJWE010000003">
    <property type="protein sequence ID" value="KAK6639429.1"/>
    <property type="molecule type" value="Genomic_DNA"/>
</dbReference>
<feature type="non-terminal residue" evidence="2">
    <location>
        <position position="66"/>
    </location>
</feature>
<dbReference type="Proteomes" id="UP001372834">
    <property type="component" value="Unassembled WGS sequence"/>
</dbReference>
<accession>A0AAN8P2B5</accession>
<protein>
    <submittedName>
        <fullName evidence="2">Uncharacterized protein</fullName>
    </submittedName>
</protein>
<reference evidence="2 3" key="1">
    <citation type="submission" date="2023-10" db="EMBL/GenBank/DDBJ databases">
        <title>Genomes of two closely related lineages of the louse Polyplax serrata with different host specificities.</title>
        <authorList>
            <person name="Martinu J."/>
            <person name="Tarabai H."/>
            <person name="Stefka J."/>
            <person name="Hypsa V."/>
        </authorList>
    </citation>
    <scope>NUCLEOTIDE SEQUENCE [LARGE SCALE GENOMIC DNA]</scope>
    <source>
        <strain evidence="2">HR10_N</strain>
    </source>
</reference>
<gene>
    <name evidence="2" type="ORF">RUM43_007702</name>
</gene>
<evidence type="ECO:0000313" key="2">
    <source>
        <dbReference type="EMBL" id="KAK6639429.1"/>
    </source>
</evidence>